<reference evidence="4" key="1">
    <citation type="submission" date="2025-08" db="UniProtKB">
        <authorList>
            <consortium name="RefSeq"/>
        </authorList>
    </citation>
    <scope>IDENTIFICATION</scope>
</reference>
<dbReference type="GeneID" id="101707949"/>
<evidence type="ECO:0000259" key="2">
    <source>
        <dbReference type="PROSITE" id="PS50097"/>
    </source>
</evidence>
<evidence type="ECO:0000313" key="4">
    <source>
        <dbReference type="RefSeq" id="XP_021103949.1"/>
    </source>
</evidence>
<sequence length="634" mass="66472">MVEGPRPMGAGFSLVLAWMGPKGRGGARGSTACSLPLRAGPCVGHVWDTGVWLPPGEAVPAHRCILSACSPFFTERLEQESPVQGRKVVLELGGLKIRTLRKLVDFLYTSEMEVSREEAQDLLSAARQLRVSELESLQLEGGKLVKAPLGRRLNRECLQPSALPISARVVAPGCHHRPPLPGTRPPCPPGLARSLKLGREEGPPEESAPPSTSRAGTLGPVRGPAPSPARLSPPADQQLLPRKIRLSRPRPPPSGGTAGGPSSVPTAPGRRLWRQRMNRGAVEDRQEPGRTSPLQSTPSPSAPCRKRSPEARAPPPEPAEEGQVGRVKLRKVVNGTRWEVVQEPPPPLRIPDRGDGEAPPGAPLSPASGQEEAPGRLELYQDSPEGNGMLDVMLAGGHSPDQPGAGRAFGSSPELPGKEPMLSSNRGEPCAFAGALRGPRHAGASSAKAASELEDILDLMLCGRDLGPPEGSPESPGPEGCRTPSYHLAGAGGAWMEEGAWCLPDLELWSRELSGLDEEPAGQSQAPPGDGDALPVGGAWTPDLEAPASRSPELGEKPSTPGSGWTERGLDEHPAALEELCPAPGTGPGPPTASSEDEEIDVDWTAEAALVPAGVPSVWPDPSSESDTELDVLT</sequence>
<dbReference type="GO" id="GO:0032968">
    <property type="term" value="P:positive regulation of transcription elongation by RNA polymerase II"/>
    <property type="evidence" value="ECO:0007669"/>
    <property type="project" value="InterPro"/>
</dbReference>
<feature type="compositionally biased region" description="Acidic residues" evidence="1">
    <location>
        <begin position="624"/>
        <end position="634"/>
    </location>
</feature>
<dbReference type="InterPro" id="IPR000210">
    <property type="entry name" value="BTB/POZ_dom"/>
</dbReference>
<dbReference type="CTD" id="643376"/>
<dbReference type="InterPro" id="IPR042915">
    <property type="entry name" value="BTBD18"/>
</dbReference>
<evidence type="ECO:0000313" key="3">
    <source>
        <dbReference type="Proteomes" id="UP000694906"/>
    </source>
</evidence>
<dbReference type="PANTHER" id="PTHR47639">
    <property type="entry name" value="BTB/POZ DOMAIN-CONTAINING PROTEIN 18"/>
    <property type="match status" value="1"/>
</dbReference>
<feature type="domain" description="BTB" evidence="2">
    <location>
        <begin position="33"/>
        <end position="116"/>
    </location>
</feature>
<dbReference type="Pfam" id="PF00651">
    <property type="entry name" value="BTB"/>
    <property type="match status" value="1"/>
</dbReference>
<organism evidence="3 4">
    <name type="scientific">Heterocephalus glaber</name>
    <name type="common">Naked mole rat</name>
    <dbReference type="NCBI Taxonomy" id="10181"/>
    <lineage>
        <taxon>Eukaryota</taxon>
        <taxon>Metazoa</taxon>
        <taxon>Chordata</taxon>
        <taxon>Craniata</taxon>
        <taxon>Vertebrata</taxon>
        <taxon>Euteleostomi</taxon>
        <taxon>Mammalia</taxon>
        <taxon>Eutheria</taxon>
        <taxon>Euarchontoglires</taxon>
        <taxon>Glires</taxon>
        <taxon>Rodentia</taxon>
        <taxon>Hystricomorpha</taxon>
        <taxon>Bathyergidae</taxon>
        <taxon>Heterocephalus</taxon>
    </lineage>
</organism>
<dbReference type="Proteomes" id="UP000694906">
    <property type="component" value="Unplaced"/>
</dbReference>
<feature type="compositionally biased region" description="Low complexity" evidence="1">
    <location>
        <begin position="468"/>
        <end position="480"/>
    </location>
</feature>
<name>A0AAX6S604_HETGA</name>
<dbReference type="AlphaFoldDB" id="A0AAX6S604"/>
<dbReference type="GO" id="GO:0005634">
    <property type="term" value="C:nucleus"/>
    <property type="evidence" value="ECO:0007669"/>
    <property type="project" value="TreeGrafter"/>
</dbReference>
<dbReference type="SMART" id="SM00225">
    <property type="entry name" value="BTB"/>
    <property type="match status" value="1"/>
</dbReference>
<dbReference type="CDD" id="cd18293">
    <property type="entry name" value="BTB_POZ_BTBD18"/>
    <property type="match status" value="1"/>
</dbReference>
<gene>
    <name evidence="4" type="primary">Btbd18</name>
</gene>
<feature type="region of interest" description="Disordered" evidence="1">
    <location>
        <begin position="613"/>
        <end position="634"/>
    </location>
</feature>
<feature type="region of interest" description="Disordered" evidence="1">
    <location>
        <begin position="176"/>
        <end position="430"/>
    </location>
</feature>
<dbReference type="PROSITE" id="PS50097">
    <property type="entry name" value="BTB"/>
    <property type="match status" value="1"/>
</dbReference>
<proteinExistence type="predicted"/>
<feature type="compositionally biased region" description="Pro residues" evidence="1">
    <location>
        <begin position="179"/>
        <end position="189"/>
    </location>
</feature>
<feature type="region of interest" description="Disordered" evidence="1">
    <location>
        <begin position="462"/>
        <end position="484"/>
    </location>
</feature>
<accession>A0AAX6S604</accession>
<dbReference type="SUPFAM" id="SSF54695">
    <property type="entry name" value="POZ domain"/>
    <property type="match status" value="1"/>
</dbReference>
<keyword evidence="3" id="KW-1185">Reference proteome</keyword>
<evidence type="ECO:0000256" key="1">
    <source>
        <dbReference type="SAM" id="MobiDB-lite"/>
    </source>
</evidence>
<dbReference type="InterPro" id="IPR011333">
    <property type="entry name" value="SKP1/BTB/POZ_sf"/>
</dbReference>
<dbReference type="Gene3D" id="3.30.710.10">
    <property type="entry name" value="Potassium Channel Kv1.1, Chain A"/>
    <property type="match status" value="1"/>
</dbReference>
<dbReference type="RefSeq" id="XP_021103949.1">
    <property type="nucleotide sequence ID" value="XM_021248290.1"/>
</dbReference>
<feature type="region of interest" description="Disordered" evidence="1">
    <location>
        <begin position="516"/>
        <end position="601"/>
    </location>
</feature>
<dbReference type="PANTHER" id="PTHR47639:SF1">
    <property type="entry name" value="BTB_POZ DOMAIN-CONTAINING PROTEIN 18"/>
    <property type="match status" value="1"/>
</dbReference>
<protein>
    <submittedName>
        <fullName evidence="4">BTB/POZ domain-containing protein 18</fullName>
    </submittedName>
</protein>